<feature type="region of interest" description="Disordered" evidence="2">
    <location>
        <begin position="1357"/>
        <end position="1393"/>
    </location>
</feature>
<feature type="domain" description="Peptidase M12A" evidence="3">
    <location>
        <begin position="3"/>
        <end position="177"/>
    </location>
</feature>
<dbReference type="Proteomes" id="UP000053424">
    <property type="component" value="Unassembled WGS sequence"/>
</dbReference>
<proteinExistence type="predicted"/>
<reference evidence="4 5" key="1">
    <citation type="submission" date="2014-04" db="EMBL/GenBank/DDBJ databases">
        <authorList>
            <consortium name="DOE Joint Genome Institute"/>
            <person name="Kuo A."/>
            <person name="Gay G."/>
            <person name="Dore J."/>
            <person name="Kohler A."/>
            <person name="Nagy L.G."/>
            <person name="Floudas D."/>
            <person name="Copeland A."/>
            <person name="Barry K.W."/>
            <person name="Cichocki N."/>
            <person name="Veneault-Fourrey C."/>
            <person name="LaButti K."/>
            <person name="Lindquist E.A."/>
            <person name="Lipzen A."/>
            <person name="Lundell T."/>
            <person name="Morin E."/>
            <person name="Murat C."/>
            <person name="Sun H."/>
            <person name="Tunlid A."/>
            <person name="Henrissat B."/>
            <person name="Grigoriev I.V."/>
            <person name="Hibbett D.S."/>
            <person name="Martin F."/>
            <person name="Nordberg H.P."/>
            <person name="Cantor M.N."/>
            <person name="Hua S.X."/>
        </authorList>
    </citation>
    <scope>NUCLEOTIDE SEQUENCE [LARGE SCALE GENOMIC DNA]</scope>
    <source>
        <strain evidence="5">h7</strain>
    </source>
</reference>
<evidence type="ECO:0000313" key="4">
    <source>
        <dbReference type="EMBL" id="KIM38843.1"/>
    </source>
</evidence>
<dbReference type="Pfam" id="PF01400">
    <property type="entry name" value="Astacin"/>
    <property type="match status" value="1"/>
</dbReference>
<evidence type="ECO:0000256" key="1">
    <source>
        <dbReference type="SAM" id="Coils"/>
    </source>
</evidence>
<evidence type="ECO:0000313" key="5">
    <source>
        <dbReference type="Proteomes" id="UP000053424"/>
    </source>
</evidence>
<evidence type="ECO:0000256" key="2">
    <source>
        <dbReference type="SAM" id="MobiDB-lite"/>
    </source>
</evidence>
<dbReference type="PANTHER" id="PTHR10127:SF850">
    <property type="entry name" value="METALLOENDOPEPTIDASE"/>
    <property type="match status" value="1"/>
</dbReference>
<dbReference type="GO" id="GO:0004222">
    <property type="term" value="F:metalloendopeptidase activity"/>
    <property type="evidence" value="ECO:0007669"/>
    <property type="project" value="InterPro"/>
</dbReference>
<dbReference type="EMBL" id="KN831788">
    <property type="protein sequence ID" value="KIM38843.1"/>
    <property type="molecule type" value="Genomic_DNA"/>
</dbReference>
<protein>
    <recommendedName>
        <fullName evidence="3">Peptidase M12A domain-containing protein</fullName>
    </recommendedName>
</protein>
<evidence type="ECO:0000259" key="3">
    <source>
        <dbReference type="Pfam" id="PF01400"/>
    </source>
</evidence>
<gene>
    <name evidence="4" type="ORF">M413DRAFT_238339</name>
</gene>
<feature type="coiled-coil region" evidence="1">
    <location>
        <begin position="927"/>
        <end position="972"/>
    </location>
</feature>
<keyword evidence="1" id="KW-0175">Coiled coil</keyword>
<keyword evidence="5" id="KW-1185">Reference proteome</keyword>
<dbReference type="InterPro" id="IPR001506">
    <property type="entry name" value="Peptidase_M12A"/>
</dbReference>
<dbReference type="PANTHER" id="PTHR10127">
    <property type="entry name" value="DISCOIDIN, CUB, EGF, LAMININ , AND ZINC METALLOPROTEASE DOMAIN CONTAINING"/>
    <property type="match status" value="1"/>
</dbReference>
<name>A0A0C2XM86_HEBCY</name>
<dbReference type="SUPFAM" id="SSF55486">
    <property type="entry name" value="Metalloproteases ('zincins'), catalytic domain"/>
    <property type="match status" value="2"/>
</dbReference>
<feature type="region of interest" description="Disordered" evidence="2">
    <location>
        <begin position="1081"/>
        <end position="1119"/>
    </location>
</feature>
<accession>A0A0C2XM86</accession>
<reference evidence="5" key="2">
    <citation type="submission" date="2015-01" db="EMBL/GenBank/DDBJ databases">
        <title>Evolutionary Origins and Diversification of the Mycorrhizal Mutualists.</title>
        <authorList>
            <consortium name="DOE Joint Genome Institute"/>
            <consortium name="Mycorrhizal Genomics Consortium"/>
            <person name="Kohler A."/>
            <person name="Kuo A."/>
            <person name="Nagy L.G."/>
            <person name="Floudas D."/>
            <person name="Copeland A."/>
            <person name="Barry K.W."/>
            <person name="Cichocki N."/>
            <person name="Veneault-Fourrey C."/>
            <person name="LaButti K."/>
            <person name="Lindquist E.A."/>
            <person name="Lipzen A."/>
            <person name="Lundell T."/>
            <person name="Morin E."/>
            <person name="Murat C."/>
            <person name="Riley R."/>
            <person name="Ohm R."/>
            <person name="Sun H."/>
            <person name="Tunlid A."/>
            <person name="Henrissat B."/>
            <person name="Grigoriev I.V."/>
            <person name="Hibbett D.S."/>
            <person name="Martin F."/>
        </authorList>
    </citation>
    <scope>NUCLEOTIDE SEQUENCE [LARGE SCALE GENOMIC DNA]</scope>
    <source>
        <strain evidence="5">h7</strain>
    </source>
</reference>
<organism evidence="4 5">
    <name type="scientific">Hebeloma cylindrosporum</name>
    <dbReference type="NCBI Taxonomy" id="76867"/>
    <lineage>
        <taxon>Eukaryota</taxon>
        <taxon>Fungi</taxon>
        <taxon>Dikarya</taxon>
        <taxon>Basidiomycota</taxon>
        <taxon>Agaricomycotina</taxon>
        <taxon>Agaricomycetes</taxon>
        <taxon>Agaricomycetidae</taxon>
        <taxon>Agaricales</taxon>
        <taxon>Agaricineae</taxon>
        <taxon>Hymenogastraceae</taxon>
        <taxon>Hebeloma</taxon>
    </lineage>
</organism>
<sequence length="1393" mass="153470">MENKVHRTITEWSRYANISFSFQQEGTPQIRVTFDPNGGSWSYVGNENTSIDASKATMNLGWLNGNSNTISDDERGVILHEFGHVIGLLHEHQSPLRGDKITLKENAVIDFYTTSQGWSKQEVVDQIIRVFNTSEISNFSEVDLTSIMMYFMPPEMNEQGIRIKPNNKLSDIDKAFVTINYPYFTNPTDTTSDIPKQATPLQKFTDALDIAGVAGDTRQTILNYFAQGDWQQIRYTFTDWCTSTRLARKAAQGAKPTDDGELPAGFTQGCLTESLTDELKSSSSGSGAARGVATTLDNLWMPGQTVTYAFLQGATFATPYRVKRVKDTLKAYAARANLNLQEATWGPSVPPAHIRIWFGDIPKKNVIGWSMVAKDSIGLVRSQASIDLRGGSVDSSVVFALDTLPADKAPTSSDAQKTESKLLYHELGHALGLMHEHESPNTKTTDTPATDVSIATFFDEDSVMIYPGRDLLATTAWEKFRDCFDPRTTAYTFVPSKMDYAFLAALYPYPKGHDKDQLATDLKTLRMSTTQSDALLVLRDNAFKVQGLPAFETRIRTYHNKLNESMTALTAAKAAHSIQNSVPPSHFNSARDAQVNPPAKATTGPFLDELMKTLSAFFKPTTGQIFALQFPGRFLQQDLYAWDTNKAGIYGQFVKPTVVNESEFRLVDQLYNVGQVIGAPSGINLSIVYEQVLNNLIPGVPRSAINFQKQQSQIRDWLLKDVPTSGWVKDLIAAQHNTGTTTAAASTPTTSGPAGAARSINASSAINPDTKPQFAVADKLSTDNKVNRMELSQALTQEYLAAKQAWELERDDMIKNAKGEDLDALTRRLAHITAIRESQLASKYADAVVRGYSHVIRQYLGYMDIKTPAETLQDAKDSLRESAMSSLDGSLKIYPIQMSPVDWFQSLSTSFTMEDLTMNADVIAQQLDIKSRQIDDLNARLALIQANPKQSVKDLQEKLDRAQEAYDKASADLSTRYMSNVISLAKTCINKNNEFSMTDFSTAAKASRIAVAAFDNIEEGMNKLTQTQLAVTQTSRALTSLMAAKSLAEASDTAQEIVELQVQITALQRDVTELTSRLQTLRYQPPADPPKTDASGNPKPPSVEDIDLYPPQTSSGGSRWQEMYMKHTVDTKYNASSEQSSASTRSTNVSLFFGSYHSESSESQATSSSTSFAQSVEVEVGFRATLVTVDRGGWFQPQFFKQSAGFHCIDKNITWSKWPARIKTFQDLVDNEDQSVYDELNKGLIPAFPTGFVVCKDITIRIRMQDTDIQAAGAEMEKFAASSAGILCWSTSSSDHSKSSDKSYSFVQKSDGCVIRIPGPQILGYMLQFTDNDETTEVPDKLPEGFLLSDADYNSAFADKPAPHAADPNTETTTTTTTAPSTTTPTSNPPPKA</sequence>
<dbReference type="InterPro" id="IPR024079">
    <property type="entry name" value="MetalloPept_cat_dom_sf"/>
</dbReference>
<dbReference type="HOGENOM" id="CLU_004605_0_0_1"/>
<dbReference type="OrthoDB" id="291007at2759"/>
<dbReference type="GO" id="GO:0006508">
    <property type="term" value="P:proteolysis"/>
    <property type="evidence" value="ECO:0007669"/>
    <property type="project" value="InterPro"/>
</dbReference>
<dbReference type="Gene3D" id="3.40.390.10">
    <property type="entry name" value="Collagenase (Catalytic Domain)"/>
    <property type="match status" value="2"/>
</dbReference>
<feature type="compositionally biased region" description="Low complexity" evidence="2">
    <location>
        <begin position="1368"/>
        <end position="1386"/>
    </location>
</feature>
<dbReference type="MEROPS" id="M12.067"/>